<feature type="compositionally biased region" description="Basic and acidic residues" evidence="1">
    <location>
        <begin position="23"/>
        <end position="41"/>
    </location>
</feature>
<dbReference type="RefSeq" id="WP_283207196.1">
    <property type="nucleotide sequence ID" value="NZ_BPQD01000019.1"/>
</dbReference>
<comment type="caution">
    <text evidence="2">The sequence shown here is derived from an EMBL/GenBank/DDBJ whole genome shotgun (WGS) entry which is preliminary data.</text>
</comment>
<dbReference type="EMBL" id="JAUFPX010000019">
    <property type="protein sequence ID" value="MDN3592892.1"/>
    <property type="molecule type" value="Genomic_DNA"/>
</dbReference>
<evidence type="ECO:0000313" key="3">
    <source>
        <dbReference type="Proteomes" id="UP001224644"/>
    </source>
</evidence>
<feature type="region of interest" description="Disordered" evidence="1">
    <location>
        <begin position="18"/>
        <end position="41"/>
    </location>
</feature>
<proteinExistence type="predicted"/>
<evidence type="ECO:0000256" key="1">
    <source>
        <dbReference type="SAM" id="MobiDB-lite"/>
    </source>
</evidence>
<organism evidence="2 3">
    <name type="scientific">Methylobacterium adhaesivum</name>
    <dbReference type="NCBI Taxonomy" id="333297"/>
    <lineage>
        <taxon>Bacteria</taxon>
        <taxon>Pseudomonadati</taxon>
        <taxon>Pseudomonadota</taxon>
        <taxon>Alphaproteobacteria</taxon>
        <taxon>Hyphomicrobiales</taxon>
        <taxon>Methylobacteriaceae</taxon>
        <taxon>Methylobacterium</taxon>
    </lineage>
</organism>
<dbReference type="Proteomes" id="UP001224644">
    <property type="component" value="Unassembled WGS sequence"/>
</dbReference>
<accession>A0ABT8BL18</accession>
<reference evidence="3" key="1">
    <citation type="journal article" date="2019" name="Int. J. Syst. Evol. Microbiol.">
        <title>The Global Catalogue of Microorganisms (GCM) 10K type strain sequencing project: providing services to taxonomists for standard genome sequencing and annotation.</title>
        <authorList>
            <consortium name="The Broad Institute Genomics Platform"/>
            <consortium name="The Broad Institute Genome Sequencing Center for Infectious Disease"/>
            <person name="Wu L."/>
            <person name="Ma J."/>
        </authorList>
    </citation>
    <scope>NUCLEOTIDE SEQUENCE [LARGE SCALE GENOMIC DNA]</scope>
    <source>
        <strain evidence="3">CECT 7069</strain>
    </source>
</reference>
<keyword evidence="3" id="KW-1185">Reference proteome</keyword>
<evidence type="ECO:0000313" key="2">
    <source>
        <dbReference type="EMBL" id="MDN3592892.1"/>
    </source>
</evidence>
<sequence>MRRRRARDSAMWHVTANRADPFATRERLDTHQDTPPDAFRV</sequence>
<protein>
    <submittedName>
        <fullName evidence="2">Uncharacterized protein</fullName>
    </submittedName>
</protein>
<name>A0ABT8BL18_9HYPH</name>
<gene>
    <name evidence="2" type="ORF">QWZ12_20045</name>
</gene>